<organism evidence="2 3">
    <name type="scientific">Cercophora newfieldiana</name>
    <dbReference type="NCBI Taxonomy" id="92897"/>
    <lineage>
        <taxon>Eukaryota</taxon>
        <taxon>Fungi</taxon>
        <taxon>Dikarya</taxon>
        <taxon>Ascomycota</taxon>
        <taxon>Pezizomycotina</taxon>
        <taxon>Sordariomycetes</taxon>
        <taxon>Sordariomycetidae</taxon>
        <taxon>Sordariales</taxon>
        <taxon>Lasiosphaeriaceae</taxon>
        <taxon>Cercophora</taxon>
    </lineage>
</organism>
<dbReference type="AlphaFoldDB" id="A0AA39Y1M3"/>
<sequence>MHLPFLTLAIMALTATTTAIPTDLETDSVNALARCDENRHAWQGGGCEWSWGSDCADRCKNRGGRENCCANTIGSYTDDGNCIEGWETCECYCNQKI</sequence>
<gene>
    <name evidence="2" type="ORF">B0T16DRAFT_495195</name>
</gene>
<dbReference type="Proteomes" id="UP001174936">
    <property type="component" value="Unassembled WGS sequence"/>
</dbReference>
<reference evidence="2" key="1">
    <citation type="submission" date="2023-06" db="EMBL/GenBank/DDBJ databases">
        <title>Genome-scale phylogeny and comparative genomics of the fungal order Sordariales.</title>
        <authorList>
            <consortium name="Lawrence Berkeley National Laboratory"/>
            <person name="Hensen N."/>
            <person name="Bonometti L."/>
            <person name="Westerberg I."/>
            <person name="Brannstrom I.O."/>
            <person name="Guillou S."/>
            <person name="Cros-Aarteil S."/>
            <person name="Calhoun S."/>
            <person name="Haridas S."/>
            <person name="Kuo A."/>
            <person name="Mondo S."/>
            <person name="Pangilinan J."/>
            <person name="Riley R."/>
            <person name="Labutti K."/>
            <person name="Andreopoulos B."/>
            <person name="Lipzen A."/>
            <person name="Chen C."/>
            <person name="Yanf M."/>
            <person name="Daum C."/>
            <person name="Ng V."/>
            <person name="Clum A."/>
            <person name="Steindorff A."/>
            <person name="Ohm R."/>
            <person name="Martin F."/>
            <person name="Silar P."/>
            <person name="Natvig D."/>
            <person name="Lalanne C."/>
            <person name="Gautier V."/>
            <person name="Ament-Velasquez S.L."/>
            <person name="Kruys A."/>
            <person name="Hutchinson M.I."/>
            <person name="Powell A.J."/>
            <person name="Barry K."/>
            <person name="Miller A.N."/>
            <person name="Grigoriev I.V."/>
            <person name="Debuchy R."/>
            <person name="Gladieux P."/>
            <person name="Thoren M.H."/>
            <person name="Johannesson H."/>
        </authorList>
    </citation>
    <scope>NUCLEOTIDE SEQUENCE</scope>
    <source>
        <strain evidence="2">SMH2532-1</strain>
    </source>
</reference>
<feature type="chain" id="PRO_5041411014" evidence="1">
    <location>
        <begin position="20"/>
        <end position="97"/>
    </location>
</feature>
<dbReference type="EMBL" id="JAULSV010000005">
    <property type="protein sequence ID" value="KAK0644354.1"/>
    <property type="molecule type" value="Genomic_DNA"/>
</dbReference>
<evidence type="ECO:0000313" key="2">
    <source>
        <dbReference type="EMBL" id="KAK0644354.1"/>
    </source>
</evidence>
<evidence type="ECO:0000313" key="3">
    <source>
        <dbReference type="Proteomes" id="UP001174936"/>
    </source>
</evidence>
<feature type="signal peptide" evidence="1">
    <location>
        <begin position="1"/>
        <end position="19"/>
    </location>
</feature>
<name>A0AA39Y1M3_9PEZI</name>
<comment type="caution">
    <text evidence="2">The sequence shown here is derived from an EMBL/GenBank/DDBJ whole genome shotgun (WGS) entry which is preliminary data.</text>
</comment>
<keyword evidence="1" id="KW-0732">Signal</keyword>
<evidence type="ECO:0000256" key="1">
    <source>
        <dbReference type="SAM" id="SignalP"/>
    </source>
</evidence>
<proteinExistence type="predicted"/>
<protein>
    <submittedName>
        <fullName evidence="2">Uncharacterized protein</fullName>
    </submittedName>
</protein>
<keyword evidence="3" id="KW-1185">Reference proteome</keyword>
<accession>A0AA39Y1M3</accession>